<evidence type="ECO:0000256" key="3">
    <source>
        <dbReference type="ARBA" id="ARBA00022801"/>
    </source>
</evidence>
<evidence type="ECO:0000313" key="12">
    <source>
        <dbReference type="EMBL" id="GAA5810912.1"/>
    </source>
</evidence>
<feature type="domain" description="GH18" evidence="11">
    <location>
        <begin position="25"/>
        <end position="316"/>
    </location>
</feature>
<proteinExistence type="inferred from homology"/>
<dbReference type="Pfam" id="PF00704">
    <property type="entry name" value="Glyco_hydro_18"/>
    <property type="match status" value="1"/>
</dbReference>
<dbReference type="EC" id="3.2.1.14" evidence="2"/>
<evidence type="ECO:0000256" key="6">
    <source>
        <dbReference type="ARBA" id="ARBA00023295"/>
    </source>
</evidence>
<dbReference type="InterPro" id="IPR005089">
    <property type="entry name" value="CBM19"/>
</dbReference>
<feature type="signal peptide" evidence="10">
    <location>
        <begin position="1"/>
        <end position="19"/>
    </location>
</feature>
<dbReference type="PANTHER" id="PTHR45708:SF49">
    <property type="entry name" value="ENDOCHITINASE"/>
    <property type="match status" value="1"/>
</dbReference>
<accession>A0ABP9YVL8</accession>
<evidence type="ECO:0000256" key="2">
    <source>
        <dbReference type="ARBA" id="ARBA00012729"/>
    </source>
</evidence>
<keyword evidence="5" id="KW-0119">Carbohydrate metabolism</keyword>
<dbReference type="InterPro" id="IPR050542">
    <property type="entry name" value="Glycosyl_Hydrlase18_Chitinase"/>
</dbReference>
<evidence type="ECO:0000256" key="9">
    <source>
        <dbReference type="RuleBase" id="RU004453"/>
    </source>
</evidence>
<dbReference type="InterPro" id="IPR045321">
    <property type="entry name" value="Cts1-like"/>
</dbReference>
<dbReference type="Gene3D" id="3.20.20.80">
    <property type="entry name" value="Glycosidases"/>
    <property type="match status" value="1"/>
</dbReference>
<evidence type="ECO:0000256" key="4">
    <source>
        <dbReference type="ARBA" id="ARBA00023024"/>
    </source>
</evidence>
<dbReference type="Pfam" id="PF03427">
    <property type="entry name" value="CBM_19"/>
    <property type="match status" value="1"/>
</dbReference>
<feature type="chain" id="PRO_5046535527" description="chitinase" evidence="10">
    <location>
        <begin position="20"/>
        <end position="566"/>
    </location>
</feature>
<evidence type="ECO:0000256" key="8">
    <source>
        <dbReference type="RuleBase" id="RU000489"/>
    </source>
</evidence>
<evidence type="ECO:0000256" key="10">
    <source>
        <dbReference type="SAM" id="SignalP"/>
    </source>
</evidence>
<keyword evidence="3 8" id="KW-0378">Hydrolase</keyword>
<keyword evidence="6 8" id="KW-0326">Glycosidase</keyword>
<evidence type="ECO:0000256" key="5">
    <source>
        <dbReference type="ARBA" id="ARBA00023277"/>
    </source>
</evidence>
<dbReference type="InterPro" id="IPR017853">
    <property type="entry name" value="GH"/>
</dbReference>
<comment type="similarity">
    <text evidence="9">Belongs to the glycosyl hydrolase 18 family.</text>
</comment>
<dbReference type="Proteomes" id="UP001473302">
    <property type="component" value="Unassembled WGS sequence"/>
</dbReference>
<evidence type="ECO:0000259" key="11">
    <source>
        <dbReference type="PROSITE" id="PS51910"/>
    </source>
</evidence>
<dbReference type="InterPro" id="IPR001223">
    <property type="entry name" value="Glyco_hydro18_cat"/>
</dbReference>
<name>A0ABP9YVL8_9FUNG</name>
<keyword evidence="10" id="KW-0732">Signal</keyword>
<gene>
    <name evidence="12" type="ORF">MFLAVUS_004340</name>
</gene>
<keyword evidence="4" id="KW-0146">Chitin degradation</keyword>
<dbReference type="SUPFAM" id="SSF51445">
    <property type="entry name" value="(Trans)glycosidases"/>
    <property type="match status" value="1"/>
</dbReference>
<dbReference type="InterPro" id="IPR001579">
    <property type="entry name" value="Glyco_hydro_18_chit_AS"/>
</dbReference>
<evidence type="ECO:0000313" key="13">
    <source>
        <dbReference type="Proteomes" id="UP001473302"/>
    </source>
</evidence>
<dbReference type="PROSITE" id="PS51910">
    <property type="entry name" value="GH18_2"/>
    <property type="match status" value="1"/>
</dbReference>
<sequence>MKLLSIGLISAVSAASVRASWLDKPSLVTYWGQDSKNGIDTQSPLIDYCDNNSDVIVLSFTLGFSGGALPILNLAGTCYEPNFPGTSLLSCPDVGKDIKACQSKGKTILMSLGGAVGNYGFANDAAGEAFADTLWNIYGAGSSTTRPFGDAVLDGFDLDIEGGGPTGYAAMITRLRSHFATDSSKRYYITGAPQCPFPDAMMGKVMDAVSFDAVFVQFYNNYCSTMGNSFNFDTWDKWAKNTSPNKNVKVLLGLPGSKAAAGSGYVPFAQLSPIVKSVYSTYSSFGGIMIWDASEVYANTEVSPNYETAIAGLVHGLSGGPVVSSSTKPATTTITTTTTTAKTSSIPTTTPITITTSTTKTTTTTTTTVTKTTSSLPTENTGIPCPTNGGYCANNGQYTCAGNSFATCNFNAWSVRGCPSGTTCFSTTDGGSVYCGAGTAGTCPSAANARIASPLVPHGPIAKAYTSSHVTAQISVSEATASNFAAVINARRLDTTTFGTTVTVQFKVANNVRVTSVEQGTVQQRGNQVKIQVQNEVETKAVLIRIEGTISEGIFIVPSVNTMTFS</sequence>
<organism evidence="12 13">
    <name type="scientific">Mucor flavus</name>
    <dbReference type="NCBI Taxonomy" id="439312"/>
    <lineage>
        <taxon>Eukaryota</taxon>
        <taxon>Fungi</taxon>
        <taxon>Fungi incertae sedis</taxon>
        <taxon>Mucoromycota</taxon>
        <taxon>Mucoromycotina</taxon>
        <taxon>Mucoromycetes</taxon>
        <taxon>Mucorales</taxon>
        <taxon>Mucorineae</taxon>
        <taxon>Mucoraceae</taxon>
        <taxon>Mucor</taxon>
    </lineage>
</organism>
<reference evidence="12 13" key="1">
    <citation type="submission" date="2024-04" db="EMBL/GenBank/DDBJ databases">
        <title>genome sequences of Mucor flavus KT1a and Helicostylum pulchrum KT1b strains isolated from the surface of a dry-aged beef.</title>
        <authorList>
            <person name="Toyotome T."/>
            <person name="Hosono M."/>
            <person name="Torimaru M."/>
            <person name="Fukuda K."/>
            <person name="Mikami N."/>
        </authorList>
    </citation>
    <scope>NUCLEOTIDE SEQUENCE [LARGE SCALE GENOMIC DNA]</scope>
    <source>
        <strain evidence="12 13">KT1a</strain>
    </source>
</reference>
<evidence type="ECO:0000256" key="1">
    <source>
        <dbReference type="ARBA" id="ARBA00000822"/>
    </source>
</evidence>
<dbReference type="EMBL" id="BAABUK010000008">
    <property type="protein sequence ID" value="GAA5810912.1"/>
    <property type="molecule type" value="Genomic_DNA"/>
</dbReference>
<comment type="caution">
    <text evidence="12">The sequence shown here is derived from an EMBL/GenBank/DDBJ whole genome shotgun (WGS) entry which is preliminary data.</text>
</comment>
<evidence type="ECO:0000256" key="7">
    <source>
        <dbReference type="ARBA" id="ARBA00023326"/>
    </source>
</evidence>
<dbReference type="PANTHER" id="PTHR45708">
    <property type="entry name" value="ENDOCHITINASE"/>
    <property type="match status" value="1"/>
</dbReference>
<dbReference type="CDD" id="cd02877">
    <property type="entry name" value="GH18_hevamine_XipI_class_III"/>
    <property type="match status" value="1"/>
</dbReference>
<keyword evidence="7" id="KW-0624">Polysaccharide degradation</keyword>
<protein>
    <recommendedName>
        <fullName evidence="2">chitinase</fullName>
        <ecNumber evidence="2">3.2.1.14</ecNumber>
    </recommendedName>
</protein>
<comment type="catalytic activity">
    <reaction evidence="1">
        <text>Random endo-hydrolysis of N-acetyl-beta-D-glucosaminide (1-&gt;4)-beta-linkages in chitin and chitodextrins.</text>
        <dbReference type="EC" id="3.2.1.14"/>
    </reaction>
</comment>
<dbReference type="PROSITE" id="PS01095">
    <property type="entry name" value="GH18_1"/>
    <property type="match status" value="1"/>
</dbReference>
<keyword evidence="13" id="KW-1185">Reference proteome</keyword>